<gene>
    <name evidence="1" type="ORF">K437DRAFT_150713</name>
</gene>
<dbReference type="RefSeq" id="XP_013245728.1">
    <property type="nucleotide sequence ID" value="XM_013390274.1"/>
</dbReference>
<evidence type="ECO:0000313" key="1">
    <source>
        <dbReference type="EMBL" id="KDN52889.1"/>
    </source>
</evidence>
<dbReference type="InParanoid" id="A0A066WPI1"/>
<name>A0A066WPI1_TILAU</name>
<accession>A0A066WPI1</accession>
<organism evidence="1 2">
    <name type="scientific">Tilletiaria anomala (strain ATCC 24038 / CBS 436.72 / UBC 951)</name>
    <dbReference type="NCBI Taxonomy" id="1037660"/>
    <lineage>
        <taxon>Eukaryota</taxon>
        <taxon>Fungi</taxon>
        <taxon>Dikarya</taxon>
        <taxon>Basidiomycota</taxon>
        <taxon>Ustilaginomycotina</taxon>
        <taxon>Exobasidiomycetes</taxon>
        <taxon>Georgefischeriales</taxon>
        <taxon>Tilletiariaceae</taxon>
        <taxon>Tilletiaria</taxon>
    </lineage>
</organism>
<dbReference type="EMBL" id="JMSN01000006">
    <property type="protein sequence ID" value="KDN52889.1"/>
    <property type="molecule type" value="Genomic_DNA"/>
</dbReference>
<dbReference type="GeneID" id="25261633"/>
<evidence type="ECO:0000313" key="2">
    <source>
        <dbReference type="Proteomes" id="UP000027361"/>
    </source>
</evidence>
<proteinExistence type="predicted"/>
<sequence length="135" mass="14876">MIKSMAACLMLIGQGDTGYRYPFLPVVLKTTSCGGHQPKRQCSTAPVSHPFCGWLQAESGAECPRLAGFGRNYTAQNRPTEEQGGKSGDTAVMPWCWETALSPRIGKETLTSNRPLDFDLSLSRLRRPHNLTIHL</sequence>
<comment type="caution">
    <text evidence="1">The sequence shown here is derived from an EMBL/GenBank/DDBJ whole genome shotgun (WGS) entry which is preliminary data.</text>
</comment>
<dbReference type="HOGENOM" id="CLU_1887202_0_0_1"/>
<dbReference type="Proteomes" id="UP000027361">
    <property type="component" value="Unassembled WGS sequence"/>
</dbReference>
<dbReference type="AlphaFoldDB" id="A0A066WPI1"/>
<reference evidence="1 2" key="1">
    <citation type="submission" date="2014-05" db="EMBL/GenBank/DDBJ databases">
        <title>Draft genome sequence of a rare smut relative, Tilletiaria anomala UBC 951.</title>
        <authorList>
            <consortium name="DOE Joint Genome Institute"/>
            <person name="Toome M."/>
            <person name="Kuo A."/>
            <person name="Henrissat B."/>
            <person name="Lipzen A."/>
            <person name="Tritt A."/>
            <person name="Yoshinaga Y."/>
            <person name="Zane M."/>
            <person name="Barry K."/>
            <person name="Grigoriev I.V."/>
            <person name="Spatafora J.W."/>
            <person name="Aimea M.C."/>
        </authorList>
    </citation>
    <scope>NUCLEOTIDE SEQUENCE [LARGE SCALE GENOMIC DNA]</scope>
    <source>
        <strain evidence="1 2">UBC 951</strain>
    </source>
</reference>
<keyword evidence="2" id="KW-1185">Reference proteome</keyword>
<protein>
    <submittedName>
        <fullName evidence="1">Uncharacterized protein</fullName>
    </submittedName>
</protein>